<keyword evidence="2" id="KW-0808">Transferase</keyword>
<gene>
    <name evidence="2" type="ORF">HNR07_005981</name>
</gene>
<protein>
    <submittedName>
        <fullName evidence="2">Aminoglycoside phosphotransferase</fullName>
    </submittedName>
</protein>
<dbReference type="GO" id="GO:0016740">
    <property type="term" value="F:transferase activity"/>
    <property type="evidence" value="ECO:0007669"/>
    <property type="project" value="UniProtKB-KW"/>
</dbReference>
<comment type="caution">
    <text evidence="2">The sequence shown here is derived from an EMBL/GenBank/DDBJ whole genome shotgun (WGS) entry which is preliminary data.</text>
</comment>
<dbReference type="SUPFAM" id="SSF56112">
    <property type="entry name" value="Protein kinase-like (PK-like)"/>
    <property type="match status" value="1"/>
</dbReference>
<dbReference type="Pfam" id="PF01636">
    <property type="entry name" value="APH"/>
    <property type="match status" value="1"/>
</dbReference>
<reference evidence="2 3" key="1">
    <citation type="submission" date="2020-08" db="EMBL/GenBank/DDBJ databases">
        <title>Sequencing the genomes of 1000 actinobacteria strains.</title>
        <authorList>
            <person name="Klenk H.-P."/>
        </authorList>
    </citation>
    <scope>NUCLEOTIDE SEQUENCE [LARGE SCALE GENOMIC DNA]</scope>
    <source>
        <strain evidence="2 3">DSM 44598</strain>
    </source>
</reference>
<evidence type="ECO:0000313" key="3">
    <source>
        <dbReference type="Proteomes" id="UP000579647"/>
    </source>
</evidence>
<feature type="domain" description="Aminoglycoside phosphotransferase" evidence="1">
    <location>
        <begin position="4"/>
        <end position="212"/>
    </location>
</feature>
<accession>A0A840WFG2</accession>
<name>A0A840WFG2_9ACTN</name>
<evidence type="ECO:0000259" key="1">
    <source>
        <dbReference type="Pfam" id="PF01636"/>
    </source>
</evidence>
<dbReference type="AlphaFoldDB" id="A0A840WFG2"/>
<keyword evidence="3" id="KW-1185">Reference proteome</keyword>
<sequence length="256" mass="27909">MATGTQTLYVKLSPDPADHTRERAGLAFAAQALDPLQAPRVLAADESLLALATSPVPGSIVRGLELTVGEEQRVHARAGALLRRWHERSPRATSGDHASICTSITRQAGEADQILPLIAKATTAAQQALVRDAALELPRCAPATPVVYRHGDYATRNWLWDPHHGFGIIDFAKAAPGLLVEELVWLQGARWLERPDLRRAFFDGYGRELSQAEERALQLLTVRLAASYLATGLTQGDSALVERGHQGLERLERAHT</sequence>
<dbReference type="EMBL" id="JACHDO010000001">
    <property type="protein sequence ID" value="MBB5494844.1"/>
    <property type="molecule type" value="Genomic_DNA"/>
</dbReference>
<organism evidence="2 3">
    <name type="scientific">Nocardiopsis metallicus</name>
    <dbReference type="NCBI Taxonomy" id="179819"/>
    <lineage>
        <taxon>Bacteria</taxon>
        <taxon>Bacillati</taxon>
        <taxon>Actinomycetota</taxon>
        <taxon>Actinomycetes</taxon>
        <taxon>Streptosporangiales</taxon>
        <taxon>Nocardiopsidaceae</taxon>
        <taxon>Nocardiopsis</taxon>
    </lineage>
</organism>
<dbReference type="Gene3D" id="3.90.1200.10">
    <property type="match status" value="1"/>
</dbReference>
<dbReference type="InterPro" id="IPR002575">
    <property type="entry name" value="Aminoglycoside_PTrfase"/>
</dbReference>
<proteinExistence type="predicted"/>
<evidence type="ECO:0000313" key="2">
    <source>
        <dbReference type="EMBL" id="MBB5494844.1"/>
    </source>
</evidence>
<dbReference type="InterPro" id="IPR011009">
    <property type="entry name" value="Kinase-like_dom_sf"/>
</dbReference>
<dbReference type="Proteomes" id="UP000579647">
    <property type="component" value="Unassembled WGS sequence"/>
</dbReference>